<keyword evidence="6" id="KW-1185">Reference proteome</keyword>
<reference evidence="5 6" key="1">
    <citation type="journal article" date="2011" name="PLoS Genet.">
        <title>Genome sequencing and comparative transcriptomics of the model entomopathogenic fungi Metarhizium anisopliae and M. acridum.</title>
        <authorList>
            <person name="Gao Q."/>
            <person name="Jin K."/>
            <person name="Ying S.H."/>
            <person name="Zhang Y."/>
            <person name="Xiao G."/>
            <person name="Shang Y."/>
            <person name="Duan Z."/>
            <person name="Hu X."/>
            <person name="Xie X.Q."/>
            <person name="Zhou G."/>
            <person name="Peng G."/>
            <person name="Luo Z."/>
            <person name="Huang W."/>
            <person name="Wang B."/>
            <person name="Fang W."/>
            <person name="Wang S."/>
            <person name="Zhong Y."/>
            <person name="Ma L.J."/>
            <person name="St Leger R.J."/>
            <person name="Zhao G.P."/>
            <person name="Pei Y."/>
            <person name="Feng M.G."/>
            <person name="Xia Y."/>
            <person name="Wang C."/>
        </authorList>
    </citation>
    <scope>NUCLEOTIDE SEQUENCE [LARGE SCALE GENOMIC DNA]</scope>
    <source>
        <strain evidence="5 6">CQMa 102</strain>
    </source>
</reference>
<dbReference type="OMA" id="MCCILPI"/>
<keyword evidence="4" id="KW-0732">Signal</keyword>
<dbReference type="SMR" id="E9EI09"/>
<keyword evidence="3" id="KW-1015">Disulfide bond</keyword>
<dbReference type="OrthoDB" id="4941018at2759"/>
<dbReference type="GO" id="GO:0005576">
    <property type="term" value="C:extracellular region"/>
    <property type="evidence" value="ECO:0007669"/>
    <property type="project" value="InterPro"/>
</dbReference>
<evidence type="ECO:0000256" key="3">
    <source>
        <dbReference type="ARBA" id="ARBA00023157"/>
    </source>
</evidence>
<evidence type="ECO:0000256" key="4">
    <source>
        <dbReference type="SAM" id="SignalP"/>
    </source>
</evidence>
<evidence type="ECO:0000256" key="2">
    <source>
        <dbReference type="ARBA" id="ARBA00009576"/>
    </source>
</evidence>
<protein>
    <submittedName>
        <fullName evidence="5">Hydrophobin</fullName>
    </submittedName>
</protein>
<evidence type="ECO:0000313" key="6">
    <source>
        <dbReference type="Proteomes" id="UP000002499"/>
    </source>
</evidence>
<feature type="chain" id="PRO_5003235451" evidence="4">
    <location>
        <begin position="17"/>
        <end position="103"/>
    </location>
</feature>
<evidence type="ECO:0000256" key="1">
    <source>
        <dbReference type="ARBA" id="ARBA00004196"/>
    </source>
</evidence>
<dbReference type="Gene3D" id="3.20.120.10">
    <property type="entry name" value="Hydrophobin"/>
    <property type="match status" value="1"/>
</dbReference>
<name>E9EI09_METAQ</name>
<dbReference type="InParanoid" id="E9EI09"/>
<dbReference type="HOGENOM" id="CLU_141181_2_2_1"/>
<dbReference type="EMBL" id="GL698625">
    <property type="protein sequence ID" value="EFY84450.1"/>
    <property type="molecule type" value="Genomic_DNA"/>
</dbReference>
<proteinExistence type="inferred from homology"/>
<gene>
    <name evidence="5" type="ORF">MAC_09507</name>
</gene>
<dbReference type="SUPFAM" id="SSF101751">
    <property type="entry name" value="Hydrophobin II, HfbII"/>
    <property type="match status" value="1"/>
</dbReference>
<dbReference type="PANTHER" id="PTHR42341:SF1">
    <property type="entry name" value="HYDROPHOBIN"/>
    <property type="match status" value="1"/>
</dbReference>
<dbReference type="CDD" id="cd23508">
    <property type="entry name" value="hydrophobin_II"/>
    <property type="match status" value="1"/>
</dbReference>
<comment type="subcellular location">
    <subcellularLocation>
        <location evidence="1">Cell envelope</location>
    </subcellularLocation>
</comment>
<sequence>MQFLAVAALLAGAAIAVPTSNTGGSPICPSGLYSNPQCCSTLVLGVIGLDCASPTETPNDGRNFRDICAKSGQKAACCVLPVVRLELGPVSLFKTMASVLTPP</sequence>
<dbReference type="PANTHER" id="PTHR42341">
    <property type="entry name" value="HYDROPHOBIN"/>
    <property type="match status" value="1"/>
</dbReference>
<dbReference type="Pfam" id="PF06766">
    <property type="entry name" value="Hydrophobin_2"/>
    <property type="match status" value="1"/>
</dbReference>
<dbReference type="InterPro" id="IPR010636">
    <property type="entry name" value="Class_II_hydrophobin"/>
</dbReference>
<comment type="similarity">
    <text evidence="2">Belongs to the cerato-ulmin hydrophobin family.</text>
</comment>
<organism evidence="6">
    <name type="scientific">Metarhizium acridum (strain CQMa 102)</name>
    <dbReference type="NCBI Taxonomy" id="655827"/>
    <lineage>
        <taxon>Eukaryota</taxon>
        <taxon>Fungi</taxon>
        <taxon>Dikarya</taxon>
        <taxon>Ascomycota</taxon>
        <taxon>Pezizomycotina</taxon>
        <taxon>Sordariomycetes</taxon>
        <taxon>Hypocreomycetidae</taxon>
        <taxon>Hypocreales</taxon>
        <taxon>Clavicipitaceae</taxon>
        <taxon>Metarhizium</taxon>
    </lineage>
</organism>
<accession>E9EI09</accession>
<dbReference type="eggNOG" id="ENOG502SUV9">
    <property type="taxonomic scope" value="Eukaryota"/>
</dbReference>
<dbReference type="AlphaFoldDB" id="E9EI09"/>
<feature type="signal peptide" evidence="4">
    <location>
        <begin position="1"/>
        <end position="16"/>
    </location>
</feature>
<dbReference type="STRING" id="655827.E9EI09"/>
<dbReference type="KEGG" id="maw:19253818"/>
<dbReference type="Proteomes" id="UP000002499">
    <property type="component" value="Unassembled WGS sequence"/>
</dbReference>
<dbReference type="InterPro" id="IPR036686">
    <property type="entry name" value="Class_II_Hydrophobin_sf"/>
</dbReference>
<dbReference type="GeneID" id="19253818"/>
<evidence type="ECO:0000313" key="5">
    <source>
        <dbReference type="EMBL" id="EFY84450.1"/>
    </source>
</evidence>